<name>A0A843WGW4_COLES</name>
<dbReference type="PANTHER" id="PTHR48420">
    <property type="entry name" value="NON-HAEM DIOXYGENASE N-TERMINAL DOMAIN-CONTAINING PROTEIN"/>
    <property type="match status" value="1"/>
</dbReference>
<reference evidence="1" key="1">
    <citation type="submission" date="2017-07" db="EMBL/GenBank/DDBJ databases">
        <title>Taro Niue Genome Assembly and Annotation.</title>
        <authorList>
            <person name="Atibalentja N."/>
            <person name="Keating K."/>
            <person name="Fields C.J."/>
        </authorList>
    </citation>
    <scope>NUCLEOTIDE SEQUENCE</scope>
    <source>
        <strain evidence="1">Niue_2</strain>
        <tissue evidence="1">Leaf</tissue>
    </source>
</reference>
<accession>A0A843WGW4</accession>
<dbReference type="InterPro" id="IPR027443">
    <property type="entry name" value="IPNS-like_sf"/>
</dbReference>
<evidence type="ECO:0000313" key="2">
    <source>
        <dbReference type="Proteomes" id="UP000652761"/>
    </source>
</evidence>
<dbReference type="Proteomes" id="UP000652761">
    <property type="component" value="Unassembled WGS sequence"/>
</dbReference>
<keyword evidence="2" id="KW-1185">Reference proteome</keyword>
<dbReference type="AlphaFoldDB" id="A0A843WGW4"/>
<proteinExistence type="predicted"/>
<organism evidence="1 2">
    <name type="scientific">Colocasia esculenta</name>
    <name type="common">Wild taro</name>
    <name type="synonym">Arum esculentum</name>
    <dbReference type="NCBI Taxonomy" id="4460"/>
    <lineage>
        <taxon>Eukaryota</taxon>
        <taxon>Viridiplantae</taxon>
        <taxon>Streptophyta</taxon>
        <taxon>Embryophyta</taxon>
        <taxon>Tracheophyta</taxon>
        <taxon>Spermatophyta</taxon>
        <taxon>Magnoliopsida</taxon>
        <taxon>Liliopsida</taxon>
        <taxon>Araceae</taxon>
        <taxon>Aroideae</taxon>
        <taxon>Colocasieae</taxon>
        <taxon>Colocasia</taxon>
    </lineage>
</organism>
<dbReference type="PANTHER" id="PTHR48420:SF1">
    <property type="entry name" value="NON-HAEM DIOXYGENASE N-TERMINAL DOMAIN-CONTAINING PROTEIN"/>
    <property type="match status" value="1"/>
</dbReference>
<gene>
    <name evidence="1" type="ORF">Taro_039545</name>
</gene>
<comment type="caution">
    <text evidence="1">The sequence shown here is derived from an EMBL/GenBank/DDBJ whole genome shotgun (WGS) entry which is preliminary data.</text>
</comment>
<dbReference type="OrthoDB" id="438224at2759"/>
<sequence>MSSWCGWHTDHGSLTGLTSGVFTRNAVQVSCPDHAAGLYVKTRNNETVKAPNGQEAFGLERSTFALFMQPDWEQVLRFPKEVHLHQELIPPGRTLTFGEYSEMLLNKYYHHR</sequence>
<dbReference type="Gene3D" id="2.60.120.330">
    <property type="entry name" value="B-lactam Antibiotic, Isopenicillin N Synthase, Chain"/>
    <property type="match status" value="1"/>
</dbReference>
<protein>
    <submittedName>
        <fullName evidence="1">Uncharacterized protein</fullName>
    </submittedName>
</protein>
<dbReference type="EMBL" id="NMUH01003694">
    <property type="protein sequence ID" value="MQM06717.1"/>
    <property type="molecule type" value="Genomic_DNA"/>
</dbReference>
<dbReference type="SUPFAM" id="SSF51197">
    <property type="entry name" value="Clavaminate synthase-like"/>
    <property type="match status" value="1"/>
</dbReference>
<evidence type="ECO:0000313" key="1">
    <source>
        <dbReference type="EMBL" id="MQM06717.1"/>
    </source>
</evidence>